<reference evidence="4 5" key="1">
    <citation type="submission" date="2019-11" db="EMBL/GenBank/DDBJ databases">
        <title>Genome sequence of Moorella glycerini DSM11254.</title>
        <authorList>
            <person name="Poehlein A."/>
            <person name="Boeer T."/>
            <person name="Daniel R."/>
        </authorList>
    </citation>
    <scope>NUCLEOTIDE SEQUENCE [LARGE SCALE GENOMIC DNA]</scope>
    <source>
        <strain evidence="4 5">DSM 11254</strain>
    </source>
</reference>
<gene>
    <name evidence="4" type="primary">cbiJ_2</name>
    <name evidence="4" type="ORF">MGLY_30100</name>
</gene>
<accession>A0A6I5ZU64</accession>
<dbReference type="GO" id="GO:0016994">
    <property type="term" value="F:precorrin-6A reductase activity"/>
    <property type="evidence" value="ECO:0007669"/>
    <property type="project" value="InterPro"/>
</dbReference>
<sequence length="266" mass="29448">MILVVGSTGEGRQLIRSLRQAGYQIVTWTDSAYGEQLARQDGATLILTGPLTEGNLATLGGSRQLEAVIDATLPYPNHLSRTLEAWCQEQQLYYLRFLRAETRLPDDSLIYQVATWEEAARTAARLGETIFLTTGTNNLEVFVKNPLLKDKRIVVRVLPEHRVIKKCQDLGLTPRDIIAMQGPFSKEMNKAMFKACKAGVIVTRDAGPAGGTEAKIAAALALKIPVIVIKRPSIQYRYPVYTVSEAVALLKKIAPLKKDDHSDFQN</sequence>
<keyword evidence="2" id="KW-0169">Cobalamin biosynthesis</keyword>
<protein>
    <submittedName>
        <fullName evidence="4">Cobalt-precorrin-6A reductase</fullName>
        <ecNumber evidence="4">1.3.1.106</ecNumber>
    </submittedName>
</protein>
<evidence type="ECO:0000256" key="1">
    <source>
        <dbReference type="ARBA" id="ARBA00004953"/>
    </source>
</evidence>
<dbReference type="PANTHER" id="PTHR36925:SF1">
    <property type="entry name" value="COBALT-PRECORRIN-6A REDUCTASE"/>
    <property type="match status" value="1"/>
</dbReference>
<dbReference type="Pfam" id="PF02571">
    <property type="entry name" value="CbiJ"/>
    <property type="match status" value="1"/>
</dbReference>
<dbReference type="PROSITE" id="PS51014">
    <property type="entry name" value="COBK_CBIJ"/>
    <property type="match status" value="1"/>
</dbReference>
<keyword evidence="3 4" id="KW-0560">Oxidoreductase</keyword>
<dbReference type="NCBIfam" id="TIGR00715">
    <property type="entry name" value="precor6x_red"/>
    <property type="match status" value="1"/>
</dbReference>
<organism evidence="4 5">
    <name type="scientific">Neomoorella glycerini</name>
    <dbReference type="NCBI Taxonomy" id="55779"/>
    <lineage>
        <taxon>Bacteria</taxon>
        <taxon>Bacillati</taxon>
        <taxon>Bacillota</taxon>
        <taxon>Clostridia</taxon>
        <taxon>Neomoorellales</taxon>
        <taxon>Neomoorellaceae</taxon>
        <taxon>Neomoorella</taxon>
    </lineage>
</organism>
<evidence type="ECO:0000313" key="4">
    <source>
        <dbReference type="EMBL" id="QGP93592.1"/>
    </source>
</evidence>
<dbReference type="InterPro" id="IPR003723">
    <property type="entry name" value="Precorrin-6x_reduct"/>
</dbReference>
<dbReference type="EC" id="1.3.1.106" evidence="4"/>
<dbReference type="GO" id="GO:0009236">
    <property type="term" value="P:cobalamin biosynthetic process"/>
    <property type="evidence" value="ECO:0007669"/>
    <property type="project" value="UniProtKB-UniPathway"/>
</dbReference>
<dbReference type="OrthoDB" id="9780707at2"/>
<dbReference type="UniPathway" id="UPA00148"/>
<dbReference type="Proteomes" id="UP000425916">
    <property type="component" value="Chromosome"/>
</dbReference>
<proteinExistence type="predicted"/>
<keyword evidence="5" id="KW-1185">Reference proteome</keyword>
<evidence type="ECO:0000256" key="2">
    <source>
        <dbReference type="ARBA" id="ARBA00022573"/>
    </source>
</evidence>
<dbReference type="AlphaFoldDB" id="A0A6I5ZU64"/>
<name>A0A6I5ZU64_9FIRM</name>
<comment type="pathway">
    <text evidence="1">Cofactor biosynthesis; adenosylcobalamin biosynthesis.</text>
</comment>
<dbReference type="PANTHER" id="PTHR36925">
    <property type="entry name" value="COBALT-PRECORRIN-6A REDUCTASE"/>
    <property type="match status" value="1"/>
</dbReference>
<evidence type="ECO:0000313" key="5">
    <source>
        <dbReference type="Proteomes" id="UP000425916"/>
    </source>
</evidence>
<evidence type="ECO:0000256" key="3">
    <source>
        <dbReference type="ARBA" id="ARBA00023002"/>
    </source>
</evidence>
<dbReference type="EMBL" id="CP046244">
    <property type="protein sequence ID" value="QGP93592.1"/>
    <property type="molecule type" value="Genomic_DNA"/>
</dbReference>